<feature type="transmembrane region" description="Helical" evidence="1">
    <location>
        <begin position="88"/>
        <end position="108"/>
    </location>
</feature>
<keyword evidence="1" id="KW-0812">Transmembrane</keyword>
<accession>A0A6I6IZZ7</accession>
<evidence type="ECO:0000313" key="3">
    <source>
        <dbReference type="Proteomes" id="UP000428330"/>
    </source>
</evidence>
<dbReference type="RefSeq" id="WP_157706820.1">
    <property type="nucleotide sequence ID" value="NZ_CP034348.1"/>
</dbReference>
<protein>
    <submittedName>
        <fullName evidence="2">Uncharacterized protein</fullName>
    </submittedName>
</protein>
<dbReference type="Proteomes" id="UP000428330">
    <property type="component" value="Chromosome"/>
</dbReference>
<sequence length="110" mass="12132">MTMTILLCLLFFLGYLALRTHWQALAFLALGAGYQLISAAFPAPGDEAGDNTTLLLVCIFSLSGYIGWRGTRRFLPEAPFGRERLLVFLGWGANGALLVFILWLTGMITF</sequence>
<dbReference type="OrthoDB" id="7870111at2"/>
<evidence type="ECO:0000256" key="1">
    <source>
        <dbReference type="SAM" id="Phobius"/>
    </source>
</evidence>
<dbReference type="KEGG" id="rom:EI983_07805"/>
<dbReference type="EMBL" id="CP034348">
    <property type="protein sequence ID" value="QGX98188.1"/>
    <property type="molecule type" value="Genomic_DNA"/>
</dbReference>
<evidence type="ECO:0000313" key="2">
    <source>
        <dbReference type="EMBL" id="QGX98188.1"/>
    </source>
</evidence>
<keyword evidence="3" id="KW-1185">Reference proteome</keyword>
<dbReference type="AlphaFoldDB" id="A0A6I6IZZ7"/>
<proteinExistence type="predicted"/>
<reference evidence="3" key="1">
    <citation type="submission" date="2018-12" db="EMBL/GenBank/DDBJ databases">
        <title>Complete genome sequence of Roseovarius sp. MME-070.</title>
        <authorList>
            <person name="Nam Y.-D."/>
            <person name="Kang J."/>
            <person name="Chung W.-H."/>
            <person name="Park Y.S."/>
        </authorList>
    </citation>
    <scope>NUCLEOTIDE SEQUENCE [LARGE SCALE GENOMIC DNA]</scope>
    <source>
        <strain evidence="3">MME-070</strain>
    </source>
</reference>
<gene>
    <name evidence="2" type="ORF">EI983_07805</name>
</gene>
<organism evidence="2 3">
    <name type="scientific">Roseovarius faecimaris</name>
    <dbReference type="NCBI Taxonomy" id="2494550"/>
    <lineage>
        <taxon>Bacteria</taxon>
        <taxon>Pseudomonadati</taxon>
        <taxon>Pseudomonadota</taxon>
        <taxon>Alphaproteobacteria</taxon>
        <taxon>Rhodobacterales</taxon>
        <taxon>Roseobacteraceae</taxon>
        <taxon>Roseovarius</taxon>
    </lineage>
</organism>
<name>A0A6I6IZZ7_9RHOB</name>
<keyword evidence="1" id="KW-0472">Membrane</keyword>
<keyword evidence="1" id="KW-1133">Transmembrane helix</keyword>
<feature type="transmembrane region" description="Helical" evidence="1">
    <location>
        <begin position="51"/>
        <end position="68"/>
    </location>
</feature>